<evidence type="ECO:0000313" key="3">
    <source>
        <dbReference type="Proteomes" id="UP000189810"/>
    </source>
</evidence>
<dbReference type="GO" id="GO:0009055">
    <property type="term" value="F:electron transfer activity"/>
    <property type="evidence" value="ECO:0007669"/>
    <property type="project" value="InterPro"/>
</dbReference>
<dbReference type="STRING" id="381751.SAMN05444391_0647"/>
<accession>A0A1M6RH37</accession>
<dbReference type="InterPro" id="IPR036280">
    <property type="entry name" value="Multihaem_cyt_sf"/>
</dbReference>
<proteinExistence type="predicted"/>
<organism evidence="2 3">
    <name type="scientific">Thermocrinis minervae</name>
    <dbReference type="NCBI Taxonomy" id="381751"/>
    <lineage>
        <taxon>Bacteria</taxon>
        <taxon>Pseudomonadati</taxon>
        <taxon>Aquificota</taxon>
        <taxon>Aquificia</taxon>
        <taxon>Aquificales</taxon>
        <taxon>Aquificaceae</taxon>
        <taxon>Thermocrinis</taxon>
    </lineage>
</organism>
<feature type="signal peptide" evidence="1">
    <location>
        <begin position="1"/>
        <end position="19"/>
    </location>
</feature>
<feature type="chain" id="PRO_5012974670" description="Cytochrome C" evidence="1">
    <location>
        <begin position="20"/>
        <end position="280"/>
    </location>
</feature>
<reference evidence="2 3" key="1">
    <citation type="submission" date="2016-11" db="EMBL/GenBank/DDBJ databases">
        <authorList>
            <person name="Jaros S."/>
            <person name="Januszkiewicz K."/>
            <person name="Wedrychowicz H."/>
        </authorList>
    </citation>
    <scope>NUCLEOTIDE SEQUENCE [LARGE SCALE GENOMIC DNA]</scope>
    <source>
        <strain evidence="2 3">DSM 19557</strain>
    </source>
</reference>
<dbReference type="SUPFAM" id="SSF48695">
    <property type="entry name" value="Multiheme cytochromes"/>
    <property type="match status" value="1"/>
</dbReference>
<keyword evidence="1" id="KW-0732">Signal</keyword>
<dbReference type="EMBL" id="LT670846">
    <property type="protein sequence ID" value="SHK31744.1"/>
    <property type="molecule type" value="Genomic_DNA"/>
</dbReference>
<dbReference type="GO" id="GO:0020037">
    <property type="term" value="F:heme binding"/>
    <property type="evidence" value="ECO:0007669"/>
    <property type="project" value="InterPro"/>
</dbReference>
<gene>
    <name evidence="2" type="ORF">SAMN05444391_0647</name>
</gene>
<evidence type="ECO:0008006" key="4">
    <source>
        <dbReference type="Google" id="ProtNLM"/>
    </source>
</evidence>
<dbReference type="GO" id="GO:0005506">
    <property type="term" value="F:iron ion binding"/>
    <property type="evidence" value="ECO:0007669"/>
    <property type="project" value="InterPro"/>
</dbReference>
<evidence type="ECO:0000256" key="1">
    <source>
        <dbReference type="SAM" id="SignalP"/>
    </source>
</evidence>
<dbReference type="OrthoDB" id="11226at2"/>
<keyword evidence="3" id="KW-1185">Reference proteome</keyword>
<dbReference type="Proteomes" id="UP000189810">
    <property type="component" value="Chromosome I"/>
</dbReference>
<protein>
    <recommendedName>
        <fullName evidence="4">Cytochrome C</fullName>
    </recommendedName>
</protein>
<dbReference type="SUPFAM" id="SSF47175">
    <property type="entry name" value="Cytochromes"/>
    <property type="match status" value="1"/>
</dbReference>
<dbReference type="AlphaFoldDB" id="A0A1M6RH37"/>
<dbReference type="InterPro" id="IPR010980">
    <property type="entry name" value="Cyt_c/b562"/>
</dbReference>
<name>A0A1M6RH37_9AQUI</name>
<sequence>MGGKKLLALGLCLGLLAFAHEDTKDKKVTIQRPPKSLDNYYPPKDKNLSFVKDMHAMSVAFYGVRVNVSQGDWEKALMWAKQLEEVYVNNSKKVPEWKDHYKPELAKKLVKAVQSKNPDLVAKASKALGETCQKCHAQHQIAVKLYYHFPPYDNIKLEDPVELQVLGVKDYMVNMTNSLKGLIVFLNQGEEDKARDEGKKFVERAKSLTKMCYECHKSEKTIESLAGQDYRSTLEDLQSFLKEQKLDHQKIFQKLSQVENYCYRCHNVHLVPALVRDALK</sequence>
<dbReference type="RefSeq" id="WP_079653799.1">
    <property type="nucleotide sequence ID" value="NZ_LT670846.1"/>
</dbReference>
<dbReference type="GO" id="GO:0022900">
    <property type="term" value="P:electron transport chain"/>
    <property type="evidence" value="ECO:0007669"/>
    <property type="project" value="InterPro"/>
</dbReference>
<evidence type="ECO:0000313" key="2">
    <source>
        <dbReference type="EMBL" id="SHK31744.1"/>
    </source>
</evidence>